<name>A0ABN9TUQ1_9DINO</name>
<sequence length="415" mass="43190">ALRGEPRPLGGPALLSAADAAAAQRGARAHVRFPRRLLAVVAELRAFLRAGAQPPFLASDRRLARAVRLLRVAAFAEGSDSVGELHLLLLQHMLWGQHPSLCGEVRAWLLARLARGAGGGGPATAPELQLLVDGARGRLASRGAVAGALADLSGLRASLERQLVARLGLRGRLRPRLEAASGGLWLTGPELEEARSAMLPRLDASVAEAERLLQQVLELEAVAKVEDDALRRGCLEMEALKFGRSSGDGDGILAGLPFDVTYLDNPVVSKVVRGVSGGFSTVAVHSTAEFARQHINTHGSTGTVARVAAPGAQSRTGLPESVVLEALFSAFLAAAKPFLGAGLPEPRFGPHLHRWSSAFPGTALPGPVAADGVCLTGARQRPGDFVGEPTGSVEAAMRGGVMGARALFATCEANL</sequence>
<comment type="caution">
    <text evidence="2">The sequence shown here is derived from an EMBL/GenBank/DDBJ whole genome shotgun (WGS) entry which is preliminary data.</text>
</comment>
<protein>
    <recommendedName>
        <fullName evidence="1">ATPase RavA-like AAA lid domain-containing protein</fullName>
    </recommendedName>
</protein>
<dbReference type="Proteomes" id="UP001189429">
    <property type="component" value="Unassembled WGS sequence"/>
</dbReference>
<evidence type="ECO:0000313" key="2">
    <source>
        <dbReference type="EMBL" id="CAK0849963.1"/>
    </source>
</evidence>
<feature type="domain" description="ATPase RavA-like AAA lid" evidence="1">
    <location>
        <begin position="38"/>
        <end position="97"/>
    </location>
</feature>
<dbReference type="InterPro" id="IPR041538">
    <property type="entry name" value="RavA-like_AAA_lid"/>
</dbReference>
<feature type="non-terminal residue" evidence="2">
    <location>
        <position position="1"/>
    </location>
</feature>
<dbReference type="Pfam" id="PF17868">
    <property type="entry name" value="AAA_lid_8"/>
    <property type="match status" value="1"/>
</dbReference>
<reference evidence="2" key="1">
    <citation type="submission" date="2023-10" db="EMBL/GenBank/DDBJ databases">
        <authorList>
            <person name="Chen Y."/>
            <person name="Shah S."/>
            <person name="Dougan E. K."/>
            <person name="Thang M."/>
            <person name="Chan C."/>
        </authorList>
    </citation>
    <scope>NUCLEOTIDE SEQUENCE [LARGE SCALE GENOMIC DNA]</scope>
</reference>
<evidence type="ECO:0000259" key="1">
    <source>
        <dbReference type="Pfam" id="PF17868"/>
    </source>
</evidence>
<dbReference type="InterPro" id="IPR050513">
    <property type="entry name" value="RavA_ATPases"/>
</dbReference>
<dbReference type="PANTHER" id="PTHR32204">
    <property type="entry name" value="ATPASE RAVA"/>
    <property type="match status" value="1"/>
</dbReference>
<gene>
    <name evidence="2" type="ORF">PCOR1329_LOCUS42528</name>
</gene>
<dbReference type="Gene3D" id="3.90.660.10">
    <property type="match status" value="1"/>
</dbReference>
<proteinExistence type="predicted"/>
<dbReference type="EMBL" id="CAUYUJ010015108">
    <property type="protein sequence ID" value="CAK0849963.1"/>
    <property type="molecule type" value="Genomic_DNA"/>
</dbReference>
<dbReference type="PANTHER" id="PTHR32204:SF0">
    <property type="entry name" value="ATPASE RAVA"/>
    <property type="match status" value="1"/>
</dbReference>
<evidence type="ECO:0000313" key="3">
    <source>
        <dbReference type="Proteomes" id="UP001189429"/>
    </source>
</evidence>
<accession>A0ABN9TUQ1</accession>
<organism evidence="2 3">
    <name type="scientific">Prorocentrum cordatum</name>
    <dbReference type="NCBI Taxonomy" id="2364126"/>
    <lineage>
        <taxon>Eukaryota</taxon>
        <taxon>Sar</taxon>
        <taxon>Alveolata</taxon>
        <taxon>Dinophyceae</taxon>
        <taxon>Prorocentrales</taxon>
        <taxon>Prorocentraceae</taxon>
        <taxon>Prorocentrum</taxon>
    </lineage>
</organism>
<keyword evidence="3" id="KW-1185">Reference proteome</keyword>